<protein>
    <recommendedName>
        <fullName evidence="1">DUF5615 domain-containing protein</fullName>
    </recommendedName>
</protein>
<reference evidence="2" key="1">
    <citation type="journal article" date="2015" name="PeerJ">
        <title>First genomic representation of candidate bacterial phylum KSB3 points to enhanced environmental sensing as a trigger of wastewater bulking.</title>
        <authorList>
            <person name="Sekiguchi Y."/>
            <person name="Ohashi A."/>
            <person name="Parks D.H."/>
            <person name="Yamauchi T."/>
            <person name="Tyson G.W."/>
            <person name="Hugenholtz P."/>
        </authorList>
    </citation>
    <scope>NUCLEOTIDE SEQUENCE [LARGE SCALE GENOMIC DNA]</scope>
</reference>
<dbReference type="EMBL" id="DF820470">
    <property type="protein sequence ID" value="GAK59693.1"/>
    <property type="molecule type" value="Genomic_DNA"/>
</dbReference>
<dbReference type="Proteomes" id="UP000030661">
    <property type="component" value="Unassembled WGS sequence"/>
</dbReference>
<dbReference type="STRING" id="1499967.U27_06678"/>
<accession>A0A081C538</accession>
<evidence type="ECO:0000313" key="3">
    <source>
        <dbReference type="Proteomes" id="UP000030661"/>
    </source>
</evidence>
<dbReference type="Pfam" id="PF18480">
    <property type="entry name" value="DUF5615"/>
    <property type="match status" value="1"/>
</dbReference>
<proteinExistence type="predicted"/>
<dbReference type="InterPro" id="IPR041049">
    <property type="entry name" value="DUF5615"/>
</dbReference>
<dbReference type="AlphaFoldDB" id="A0A081C538"/>
<sequence length="125" mass="14724">MKLKHISLLTDENISPKVVIRLRQMGLDVLDTKEQQWHGTDDEDLMNIAYQQHRFILTHDSDFGTLVINQGKPCYGILYLRLKNLKPDNVSQVCCDLFQRDMEIAPYTIWVIEETRIRIRHLITT</sequence>
<gene>
    <name evidence="2" type="ORF">U27_06678</name>
</gene>
<evidence type="ECO:0000313" key="2">
    <source>
        <dbReference type="EMBL" id="GAK59693.1"/>
    </source>
</evidence>
<keyword evidence="3" id="KW-1185">Reference proteome</keyword>
<feature type="domain" description="DUF5615" evidence="1">
    <location>
        <begin position="8"/>
        <end position="111"/>
    </location>
</feature>
<dbReference type="eggNOG" id="COG4634">
    <property type="taxonomic scope" value="Bacteria"/>
</dbReference>
<evidence type="ECO:0000259" key="1">
    <source>
        <dbReference type="Pfam" id="PF18480"/>
    </source>
</evidence>
<organism evidence="2">
    <name type="scientific">Vecturithrix granuli</name>
    <dbReference type="NCBI Taxonomy" id="1499967"/>
    <lineage>
        <taxon>Bacteria</taxon>
        <taxon>Candidatus Moduliflexota</taxon>
        <taxon>Candidatus Vecturitrichia</taxon>
        <taxon>Candidatus Vecturitrichales</taxon>
        <taxon>Candidatus Vecturitrichaceae</taxon>
        <taxon>Candidatus Vecturithrix</taxon>
    </lineage>
</organism>
<dbReference type="HOGENOM" id="CLU_150003_1_0_0"/>
<name>A0A081C538_VECG1</name>